<keyword evidence="3" id="KW-1185">Reference proteome</keyword>
<evidence type="ECO:0000313" key="2">
    <source>
        <dbReference type="EMBL" id="MCD2515943.1"/>
    </source>
</evidence>
<name>A0ABS8Q341_9BURK</name>
<keyword evidence="1" id="KW-0732">Signal</keyword>
<proteinExistence type="predicted"/>
<gene>
    <name evidence="2" type="ORF">LQ564_06385</name>
</gene>
<protein>
    <recommendedName>
        <fullName evidence="4">Exported signal peptide protein</fullName>
    </recommendedName>
</protein>
<accession>A0ABS8Q341</accession>
<feature type="signal peptide" evidence="1">
    <location>
        <begin position="1"/>
        <end position="27"/>
    </location>
</feature>
<sequence length="181" mass="19073">MAPLLSRLLAAGAFAFAAIGVCMPASAATEKHPKAEAVLKAQAKAKAKPKKATKAAAAVTAAAVAAAPAASAEEVDEPDITDTVVTEYACELGNKITIYTNAQDDAHIALRWKKRLHRLNRVGTTTGALRFENPHWGLIWIGIPAKGILLDSKLNRQLANECKNAEQSAPVTASLPVEKKS</sequence>
<comment type="caution">
    <text evidence="2">The sequence shown here is derived from an EMBL/GenBank/DDBJ whole genome shotgun (WGS) entry which is preliminary data.</text>
</comment>
<dbReference type="RefSeq" id="WP_231057230.1">
    <property type="nucleotide sequence ID" value="NZ_JAJNOC010000001.1"/>
</dbReference>
<evidence type="ECO:0000313" key="3">
    <source>
        <dbReference type="Proteomes" id="UP001179361"/>
    </source>
</evidence>
<dbReference type="Proteomes" id="UP001179361">
    <property type="component" value="Unassembled WGS sequence"/>
</dbReference>
<evidence type="ECO:0008006" key="4">
    <source>
        <dbReference type="Google" id="ProtNLM"/>
    </source>
</evidence>
<dbReference type="EMBL" id="JAJNOC010000001">
    <property type="protein sequence ID" value="MCD2515943.1"/>
    <property type="molecule type" value="Genomic_DNA"/>
</dbReference>
<reference evidence="2" key="1">
    <citation type="submission" date="2021-11" db="EMBL/GenBank/DDBJ databases">
        <title>The complete genome of Massilia sp sp. G4R7.</title>
        <authorList>
            <person name="Liu L."/>
            <person name="Yue J."/>
            <person name="Yuan J."/>
            <person name="Yang F."/>
            <person name="Li L."/>
        </authorList>
    </citation>
    <scope>NUCLEOTIDE SEQUENCE</scope>
    <source>
        <strain evidence="2">G4R7</strain>
    </source>
</reference>
<organism evidence="2 3">
    <name type="scientific">Massilia phyllostachyos</name>
    <dbReference type="NCBI Taxonomy" id="2898585"/>
    <lineage>
        <taxon>Bacteria</taxon>
        <taxon>Pseudomonadati</taxon>
        <taxon>Pseudomonadota</taxon>
        <taxon>Betaproteobacteria</taxon>
        <taxon>Burkholderiales</taxon>
        <taxon>Oxalobacteraceae</taxon>
        <taxon>Telluria group</taxon>
        <taxon>Massilia</taxon>
    </lineage>
</organism>
<feature type="chain" id="PRO_5047134726" description="Exported signal peptide protein" evidence="1">
    <location>
        <begin position="28"/>
        <end position="181"/>
    </location>
</feature>
<evidence type="ECO:0000256" key="1">
    <source>
        <dbReference type="SAM" id="SignalP"/>
    </source>
</evidence>